<feature type="domain" description="GIY-YIG" evidence="2">
    <location>
        <begin position="1"/>
        <end position="77"/>
    </location>
</feature>
<dbReference type="InterPro" id="IPR000305">
    <property type="entry name" value="GIY-YIG_endonuc"/>
</dbReference>
<comment type="caution">
    <text evidence="3">The sequence shown here is derived from an EMBL/GenBank/DDBJ whole genome shotgun (WGS) entry which is preliminary data.</text>
</comment>
<accession>A0A7V2ZIC0</accession>
<dbReference type="CDD" id="cd10449">
    <property type="entry name" value="GIY-YIG_SLX1_like"/>
    <property type="match status" value="1"/>
</dbReference>
<sequence>MKYFLYILKSKRFERYYTGISKDVVKRLEFHNTKEKGFTSRYRPWELVYFKEYENKSDAMKSERIVKSWKSKVMIEKLIKNEIDIP</sequence>
<dbReference type="Gene3D" id="3.40.1440.10">
    <property type="entry name" value="GIY-YIG endonuclease"/>
    <property type="match status" value="1"/>
</dbReference>
<dbReference type="PROSITE" id="PS50164">
    <property type="entry name" value="GIY_YIG"/>
    <property type="match status" value="1"/>
</dbReference>
<dbReference type="Pfam" id="PF01541">
    <property type="entry name" value="GIY-YIG"/>
    <property type="match status" value="1"/>
</dbReference>
<dbReference type="SUPFAM" id="SSF82771">
    <property type="entry name" value="GIY-YIG endonuclease"/>
    <property type="match status" value="1"/>
</dbReference>
<protein>
    <submittedName>
        <fullName evidence="3">GIY-YIG nuclease family protein</fullName>
    </submittedName>
</protein>
<evidence type="ECO:0000259" key="2">
    <source>
        <dbReference type="PROSITE" id="PS50164"/>
    </source>
</evidence>
<name>A0A7V2ZIC0_9BACT</name>
<dbReference type="InterPro" id="IPR035901">
    <property type="entry name" value="GIY-YIG_endonuc_sf"/>
</dbReference>
<dbReference type="PANTHER" id="PTHR34477:SF5">
    <property type="entry name" value="BSL5627 PROTEIN"/>
    <property type="match status" value="1"/>
</dbReference>
<dbReference type="AlphaFoldDB" id="A0A7V2ZIC0"/>
<evidence type="ECO:0000256" key="1">
    <source>
        <dbReference type="ARBA" id="ARBA00007435"/>
    </source>
</evidence>
<evidence type="ECO:0000313" key="3">
    <source>
        <dbReference type="EMBL" id="HFI90338.1"/>
    </source>
</evidence>
<reference evidence="3" key="1">
    <citation type="journal article" date="2020" name="mSystems">
        <title>Genome- and Community-Level Interaction Insights into Carbon Utilization and Element Cycling Functions of Hydrothermarchaeota in Hydrothermal Sediment.</title>
        <authorList>
            <person name="Zhou Z."/>
            <person name="Liu Y."/>
            <person name="Xu W."/>
            <person name="Pan J."/>
            <person name="Luo Z.H."/>
            <person name="Li M."/>
        </authorList>
    </citation>
    <scope>NUCLEOTIDE SEQUENCE [LARGE SCALE GENOMIC DNA]</scope>
    <source>
        <strain evidence="3">SpSt-479</strain>
    </source>
</reference>
<proteinExistence type="inferred from homology"/>
<organism evidence="3">
    <name type="scientific">Ignavibacterium album</name>
    <dbReference type="NCBI Taxonomy" id="591197"/>
    <lineage>
        <taxon>Bacteria</taxon>
        <taxon>Pseudomonadati</taxon>
        <taxon>Ignavibacteriota</taxon>
        <taxon>Ignavibacteria</taxon>
        <taxon>Ignavibacteriales</taxon>
        <taxon>Ignavibacteriaceae</taxon>
        <taxon>Ignavibacterium</taxon>
    </lineage>
</organism>
<dbReference type="InterPro" id="IPR050190">
    <property type="entry name" value="UPF0213_domain"/>
</dbReference>
<dbReference type="PANTHER" id="PTHR34477">
    <property type="entry name" value="UPF0213 PROTEIN YHBQ"/>
    <property type="match status" value="1"/>
</dbReference>
<dbReference type="EMBL" id="DSUJ01000008">
    <property type="protein sequence ID" value="HFI90338.1"/>
    <property type="molecule type" value="Genomic_DNA"/>
</dbReference>
<comment type="similarity">
    <text evidence="1">Belongs to the UPF0213 family.</text>
</comment>
<gene>
    <name evidence="3" type="ORF">ENS31_02275</name>
</gene>